<sequence length="170" mass="19712">MSADPQEYLQECLEELCRKPSFEDLIELAKDWARDLWYTDDCEAFYLRDMLTHLPRFDIPPSGPDEVSDLVKRRFSNLLQRSTKWDEFIAPKISAIRGSGISGEKTIQNLLWLREKSPAGYEPKVPLPEDDIEGETKFVWSWELQDGFVRDSSGAMIDMFLDKCGIWVTV</sequence>
<name>A0A8H6LZH9_9AGAR</name>
<evidence type="ECO:0000313" key="1">
    <source>
        <dbReference type="EMBL" id="KAF6747769.1"/>
    </source>
</evidence>
<proteinExistence type="predicted"/>
<protein>
    <submittedName>
        <fullName evidence="1">Uncharacterized protein</fullName>
    </submittedName>
</protein>
<accession>A0A8H6LZH9</accession>
<gene>
    <name evidence="1" type="ORF">DFP72DRAFT_1075044</name>
</gene>
<comment type="caution">
    <text evidence="1">The sequence shown here is derived from an EMBL/GenBank/DDBJ whole genome shotgun (WGS) entry which is preliminary data.</text>
</comment>
<organism evidence="1 2">
    <name type="scientific">Ephemerocybe angulata</name>
    <dbReference type="NCBI Taxonomy" id="980116"/>
    <lineage>
        <taxon>Eukaryota</taxon>
        <taxon>Fungi</taxon>
        <taxon>Dikarya</taxon>
        <taxon>Basidiomycota</taxon>
        <taxon>Agaricomycotina</taxon>
        <taxon>Agaricomycetes</taxon>
        <taxon>Agaricomycetidae</taxon>
        <taxon>Agaricales</taxon>
        <taxon>Agaricineae</taxon>
        <taxon>Psathyrellaceae</taxon>
        <taxon>Ephemerocybe</taxon>
    </lineage>
</organism>
<dbReference type="EMBL" id="JACGCI010000078">
    <property type="protein sequence ID" value="KAF6747769.1"/>
    <property type="molecule type" value="Genomic_DNA"/>
</dbReference>
<evidence type="ECO:0000313" key="2">
    <source>
        <dbReference type="Proteomes" id="UP000521943"/>
    </source>
</evidence>
<reference evidence="1 2" key="1">
    <citation type="submission" date="2020-07" db="EMBL/GenBank/DDBJ databases">
        <title>Comparative genomics of pyrophilous fungi reveals a link between fire events and developmental genes.</title>
        <authorList>
            <consortium name="DOE Joint Genome Institute"/>
            <person name="Steindorff A.S."/>
            <person name="Carver A."/>
            <person name="Calhoun S."/>
            <person name="Stillman K."/>
            <person name="Liu H."/>
            <person name="Lipzen A."/>
            <person name="Pangilinan J."/>
            <person name="Labutti K."/>
            <person name="Bruns T.D."/>
            <person name="Grigoriev I.V."/>
        </authorList>
    </citation>
    <scope>NUCLEOTIDE SEQUENCE [LARGE SCALE GENOMIC DNA]</scope>
    <source>
        <strain evidence="1 2">CBS 144469</strain>
    </source>
</reference>
<dbReference type="Proteomes" id="UP000521943">
    <property type="component" value="Unassembled WGS sequence"/>
</dbReference>
<keyword evidence="2" id="KW-1185">Reference proteome</keyword>
<dbReference type="AlphaFoldDB" id="A0A8H6LZH9"/>